<keyword evidence="3" id="KW-1185">Reference proteome</keyword>
<name>A0A2T5JA16_9SPHI</name>
<gene>
    <name evidence="2" type="ORF">C8P68_104414</name>
</gene>
<organism evidence="2 3">
    <name type="scientific">Mucilaginibacter yixingensis</name>
    <dbReference type="NCBI Taxonomy" id="1295612"/>
    <lineage>
        <taxon>Bacteria</taxon>
        <taxon>Pseudomonadati</taxon>
        <taxon>Bacteroidota</taxon>
        <taxon>Sphingobacteriia</taxon>
        <taxon>Sphingobacteriales</taxon>
        <taxon>Sphingobacteriaceae</taxon>
        <taxon>Mucilaginibacter</taxon>
    </lineage>
</organism>
<evidence type="ECO:0000313" key="3">
    <source>
        <dbReference type="Proteomes" id="UP000244168"/>
    </source>
</evidence>
<sequence>MLSSIPAAVGRLLISEPFMMDPNFKRSVILITEYHEEGAVGFVLNHQSDNLLGDLLPDVSYSELPVYLGGPVAADTLHFIHRCPEKIQGGLEIAKGVYWGGDFDTVKNLINNYQLNPDEIKFFTGYSGWTAGQLDTELQDDTWIVASDYKPEMIFADSEHNLWREVVISLGQRYAHIANFPENPMLN</sequence>
<proteinExistence type="inferred from homology"/>
<comment type="caution">
    <text evidence="2">The sequence shown here is derived from an EMBL/GenBank/DDBJ whole genome shotgun (WGS) entry which is preliminary data.</text>
</comment>
<dbReference type="Pfam" id="PF02622">
    <property type="entry name" value="DUF179"/>
    <property type="match status" value="1"/>
</dbReference>
<evidence type="ECO:0000256" key="1">
    <source>
        <dbReference type="ARBA" id="ARBA00009600"/>
    </source>
</evidence>
<reference evidence="2 3" key="1">
    <citation type="submission" date="2018-04" db="EMBL/GenBank/DDBJ databases">
        <title>Genomic Encyclopedia of Archaeal and Bacterial Type Strains, Phase II (KMG-II): from individual species to whole genera.</title>
        <authorList>
            <person name="Goeker M."/>
        </authorList>
    </citation>
    <scope>NUCLEOTIDE SEQUENCE [LARGE SCALE GENOMIC DNA]</scope>
    <source>
        <strain evidence="2 3">DSM 26809</strain>
    </source>
</reference>
<dbReference type="GO" id="GO:0005829">
    <property type="term" value="C:cytosol"/>
    <property type="evidence" value="ECO:0007669"/>
    <property type="project" value="TreeGrafter"/>
</dbReference>
<comment type="similarity">
    <text evidence="1">Belongs to the UPF0301 (AlgH) family.</text>
</comment>
<dbReference type="OrthoDB" id="9807486at2"/>
<dbReference type="Proteomes" id="UP000244168">
    <property type="component" value="Unassembled WGS sequence"/>
</dbReference>
<dbReference type="PANTHER" id="PTHR30327:SF1">
    <property type="entry name" value="UPF0301 PROTEIN YQGE"/>
    <property type="match status" value="1"/>
</dbReference>
<dbReference type="RefSeq" id="WP_107828860.1">
    <property type="nucleotide sequence ID" value="NZ_CP160205.1"/>
</dbReference>
<dbReference type="InterPro" id="IPR003774">
    <property type="entry name" value="AlgH-like"/>
</dbReference>
<evidence type="ECO:0000313" key="2">
    <source>
        <dbReference type="EMBL" id="PTQ96920.1"/>
    </source>
</evidence>
<dbReference type="AlphaFoldDB" id="A0A2T5JA16"/>
<dbReference type="Gene3D" id="3.40.1740.10">
    <property type="entry name" value="VC0467-like"/>
    <property type="match status" value="1"/>
</dbReference>
<protein>
    <submittedName>
        <fullName evidence="2">Putative transcriptional regulator</fullName>
    </submittedName>
</protein>
<dbReference type="PANTHER" id="PTHR30327">
    <property type="entry name" value="UNCHARACTERIZED PROTEIN YQGE"/>
    <property type="match status" value="1"/>
</dbReference>
<dbReference type="EMBL" id="QAOQ01000004">
    <property type="protein sequence ID" value="PTQ96920.1"/>
    <property type="molecule type" value="Genomic_DNA"/>
</dbReference>
<dbReference type="SUPFAM" id="SSF143456">
    <property type="entry name" value="VC0467-like"/>
    <property type="match status" value="1"/>
</dbReference>
<accession>A0A2T5JA16</accession>